<protein>
    <recommendedName>
        <fullName evidence="1">DUF4283 domain-containing protein</fullName>
    </recommendedName>
</protein>
<dbReference type="InterPro" id="IPR025558">
    <property type="entry name" value="DUF4283"/>
</dbReference>
<gene>
    <name evidence="2" type="ORF">COLO4_33327</name>
</gene>
<dbReference type="PANTHER" id="PTHR31286:SF167">
    <property type="entry name" value="OS09G0268800 PROTEIN"/>
    <property type="match status" value="1"/>
</dbReference>
<evidence type="ECO:0000259" key="1">
    <source>
        <dbReference type="Pfam" id="PF14111"/>
    </source>
</evidence>
<evidence type="ECO:0000313" key="2">
    <source>
        <dbReference type="EMBL" id="OMO61814.1"/>
    </source>
</evidence>
<dbReference type="OrthoDB" id="1031007at2759"/>
<sequence>MSYDFRVAAESLSQMCSQMNSKLSIQEKKTEKIVIAEEWINQPDGEDTWHCLKMSANVEGLRSVFHQAWKLESNLQVREVGDRLYLFQFADALEKDKVLVSQPRIYHKALFVLRDYDGEQQPESISFDSCPIWFRVFGLPLQMMNNQVGIVVARMMGGVLDVNPNWGRYLRIRVDFDLSKPLKKVTTLETPTGDINVTIKIEKIQDWCLVCGMLDHHDDDYPVAIQMKKVQGFIVRRFTADLRVDSPNIKGGRFEGGEGSVWRLQRQPWEEGDANSRGPAMSSIGGSGLQGAFKDHVDSMLLLREKSLFHVGRAIIPTGQGEGCRLVARSLFRGKSVARASESGDESVEIISQLKRKGKAMNMERDDVQEEDLTKKKQFEDVEISGVGLSQVGLAKANMGLVVGSSVFGGLLTNSNPTVHGDGPHKNNGSTINNEYGSTFVFGAATKSSGGKAQKKWKKLARVSQKYSFNALAQNSNFKGGKKRFFWHLWEGN</sequence>
<feature type="domain" description="DUF4283" evidence="1">
    <location>
        <begin position="57"/>
        <end position="122"/>
    </location>
</feature>
<comment type="caution">
    <text evidence="2">The sequence shown here is derived from an EMBL/GenBank/DDBJ whole genome shotgun (WGS) entry which is preliminary data.</text>
</comment>
<organism evidence="2 3">
    <name type="scientific">Corchorus olitorius</name>
    <dbReference type="NCBI Taxonomy" id="93759"/>
    <lineage>
        <taxon>Eukaryota</taxon>
        <taxon>Viridiplantae</taxon>
        <taxon>Streptophyta</taxon>
        <taxon>Embryophyta</taxon>
        <taxon>Tracheophyta</taxon>
        <taxon>Spermatophyta</taxon>
        <taxon>Magnoliopsida</taxon>
        <taxon>eudicotyledons</taxon>
        <taxon>Gunneridae</taxon>
        <taxon>Pentapetalae</taxon>
        <taxon>rosids</taxon>
        <taxon>malvids</taxon>
        <taxon>Malvales</taxon>
        <taxon>Malvaceae</taxon>
        <taxon>Grewioideae</taxon>
        <taxon>Apeibeae</taxon>
        <taxon>Corchorus</taxon>
    </lineage>
</organism>
<dbReference type="AlphaFoldDB" id="A0A1R3GUM5"/>
<dbReference type="PANTHER" id="PTHR31286">
    <property type="entry name" value="GLYCINE-RICH CELL WALL STRUCTURAL PROTEIN 1.8-LIKE"/>
    <property type="match status" value="1"/>
</dbReference>
<proteinExistence type="predicted"/>
<dbReference type="Proteomes" id="UP000187203">
    <property type="component" value="Unassembled WGS sequence"/>
</dbReference>
<keyword evidence="3" id="KW-1185">Reference proteome</keyword>
<dbReference type="InterPro" id="IPR040256">
    <property type="entry name" value="At4g02000-like"/>
</dbReference>
<dbReference type="EMBL" id="AWUE01021558">
    <property type="protein sequence ID" value="OMO61814.1"/>
    <property type="molecule type" value="Genomic_DNA"/>
</dbReference>
<name>A0A1R3GUM5_9ROSI</name>
<dbReference type="Pfam" id="PF14111">
    <property type="entry name" value="DUF4283"/>
    <property type="match status" value="1"/>
</dbReference>
<dbReference type="STRING" id="93759.A0A1R3GUM5"/>
<evidence type="ECO:0000313" key="3">
    <source>
        <dbReference type="Proteomes" id="UP000187203"/>
    </source>
</evidence>
<accession>A0A1R3GUM5</accession>
<reference evidence="3" key="1">
    <citation type="submission" date="2013-09" db="EMBL/GenBank/DDBJ databases">
        <title>Corchorus olitorius genome sequencing.</title>
        <authorList>
            <person name="Alam M."/>
            <person name="Haque M.S."/>
            <person name="Islam M.S."/>
            <person name="Emdad E.M."/>
            <person name="Islam M.M."/>
            <person name="Ahmed B."/>
            <person name="Halim A."/>
            <person name="Hossen Q.M.M."/>
            <person name="Hossain M.Z."/>
            <person name="Ahmed R."/>
            <person name="Khan M.M."/>
            <person name="Islam R."/>
            <person name="Rashid M.M."/>
            <person name="Khan S.A."/>
            <person name="Rahman M.S."/>
            <person name="Alam M."/>
            <person name="Yahiya A.S."/>
            <person name="Khan M.S."/>
            <person name="Azam M.S."/>
            <person name="Haque T."/>
            <person name="Lashkar M.Z.H."/>
            <person name="Akhand A.I."/>
            <person name="Morshed G."/>
            <person name="Roy S."/>
            <person name="Uddin K.S."/>
            <person name="Rabeya T."/>
            <person name="Hossain A.S."/>
            <person name="Chowdhury A."/>
            <person name="Snigdha A.R."/>
            <person name="Mortoza M.S."/>
            <person name="Matin S.A."/>
            <person name="Hoque S.M.E."/>
            <person name="Islam M.K."/>
            <person name="Roy D.K."/>
            <person name="Haider R."/>
            <person name="Moosa M.M."/>
            <person name="Elias S.M."/>
            <person name="Hasan A.M."/>
            <person name="Jahan S."/>
            <person name="Shafiuddin M."/>
            <person name="Mahmood N."/>
            <person name="Shommy N.S."/>
        </authorList>
    </citation>
    <scope>NUCLEOTIDE SEQUENCE [LARGE SCALE GENOMIC DNA]</scope>
    <source>
        <strain evidence="3">cv. O-4</strain>
    </source>
</reference>